<reference evidence="1 2" key="2">
    <citation type="submission" date="2018-06" db="EMBL/GenBank/DDBJ databases">
        <title>Sequencing of bacterial isolates from soil warming experiment in Harvard Forest, Massachusetts, USA.</title>
        <authorList>
            <person name="Deangelis K.PhD."/>
        </authorList>
    </citation>
    <scope>NUCLEOTIDE SEQUENCE [LARGE SCALE GENOMIC DNA]</scope>
    <source>
        <strain evidence="1 2">GAS496</strain>
    </source>
</reference>
<evidence type="ECO:0008006" key="3">
    <source>
        <dbReference type="Google" id="ProtNLM"/>
    </source>
</evidence>
<protein>
    <recommendedName>
        <fullName evidence="3">ATPase</fullName>
    </recommendedName>
</protein>
<evidence type="ECO:0000313" key="2">
    <source>
        <dbReference type="Proteomes" id="UP000247781"/>
    </source>
</evidence>
<accession>A0A318HIT8</accession>
<dbReference type="EMBL" id="QJJU01000005">
    <property type="protein sequence ID" value="PXX09842.1"/>
    <property type="molecule type" value="Genomic_DNA"/>
</dbReference>
<reference evidence="2" key="1">
    <citation type="submission" date="2018-05" db="EMBL/GenBank/DDBJ databases">
        <authorList>
            <person name="Deangelis K."/>
            <person name="Huntemann M."/>
            <person name="Clum A."/>
            <person name="Pillay M."/>
            <person name="Palaniappan K."/>
            <person name="Varghese N."/>
            <person name="Mikhailova N."/>
            <person name="Stamatis D."/>
            <person name="Reddy T."/>
            <person name="Daum C."/>
            <person name="Shapiro N."/>
            <person name="Ivanova N."/>
            <person name="Kyrpides N."/>
            <person name="Woyke T."/>
        </authorList>
    </citation>
    <scope>NUCLEOTIDE SEQUENCE [LARGE SCALE GENOMIC DNA]</scope>
    <source>
        <strain evidence="2">GAS496</strain>
    </source>
</reference>
<proteinExistence type="predicted"/>
<gene>
    <name evidence="1" type="ORF">C8E89_105196</name>
</gene>
<evidence type="ECO:0000313" key="1">
    <source>
        <dbReference type="EMBL" id="PXX09842.1"/>
    </source>
</evidence>
<dbReference type="AlphaFoldDB" id="A0A318HIT8"/>
<sequence>MAVMADKGGGRPTTRTGTERIRKLAQAALNADVTVDQVDTILVGLTETLSDLDKSTSTLDTTLERFNETINQINELAPRLFAMVDRLEAIVARVERIVDLGEAAVAPIAATETALRGVVNRVRKTTGL</sequence>
<dbReference type="Proteomes" id="UP000247781">
    <property type="component" value="Unassembled WGS sequence"/>
</dbReference>
<comment type="caution">
    <text evidence="1">The sequence shown here is derived from an EMBL/GenBank/DDBJ whole genome shotgun (WGS) entry which is preliminary data.</text>
</comment>
<name>A0A318HIT8_9MYCO</name>
<organism evidence="1 2">
    <name type="scientific">Mycolicibacterium moriokaense</name>
    <dbReference type="NCBI Taxonomy" id="39691"/>
    <lineage>
        <taxon>Bacteria</taxon>
        <taxon>Bacillati</taxon>
        <taxon>Actinomycetota</taxon>
        <taxon>Actinomycetes</taxon>
        <taxon>Mycobacteriales</taxon>
        <taxon>Mycobacteriaceae</taxon>
        <taxon>Mycolicibacterium</taxon>
    </lineage>
</organism>
<keyword evidence="2" id="KW-1185">Reference proteome</keyword>